<feature type="compositionally biased region" description="Low complexity" evidence="1">
    <location>
        <begin position="753"/>
        <end position="771"/>
    </location>
</feature>
<evidence type="ECO:0000313" key="3">
    <source>
        <dbReference type="Proteomes" id="UP001189429"/>
    </source>
</evidence>
<feature type="region of interest" description="Disordered" evidence="1">
    <location>
        <begin position="1"/>
        <end position="78"/>
    </location>
</feature>
<feature type="compositionally biased region" description="Low complexity" evidence="1">
    <location>
        <begin position="780"/>
        <end position="793"/>
    </location>
</feature>
<accession>A0ABN9WXX9</accession>
<proteinExistence type="predicted"/>
<reference evidence="2" key="1">
    <citation type="submission" date="2023-10" db="EMBL/GenBank/DDBJ databases">
        <authorList>
            <person name="Chen Y."/>
            <person name="Shah S."/>
            <person name="Dougan E. K."/>
            <person name="Thang M."/>
            <person name="Chan C."/>
        </authorList>
    </citation>
    <scope>NUCLEOTIDE SEQUENCE [LARGE SCALE GENOMIC DNA]</scope>
</reference>
<comment type="caution">
    <text evidence="2">The sequence shown here is derived from an EMBL/GenBank/DDBJ whole genome shotgun (WGS) entry which is preliminary data.</text>
</comment>
<dbReference type="EMBL" id="CAUYUJ010019505">
    <property type="protein sequence ID" value="CAK0891705.1"/>
    <property type="molecule type" value="Genomic_DNA"/>
</dbReference>
<name>A0ABN9WXX9_9DINO</name>
<sequence>MAEAAAAEGVAEQDDGDGDVLIEEVERGDPVGAAAKAEAEDADPGGDGADGDPEIPASGKDQTDEEIDRIEKEKKGMSADEKLDRSFVWKAFNAEDEWLEPAVTKGQERKASEWHYSAYPTCAKLGPRYYPNLKHTEQHQKAAKDICESSFTNLALVQVINTQWQDQASLWENPPAPSKSRAMAARTVAPNMLEQDGKGVGKGNVPGAAAVDIEGPEAELKEHASGVETFLASAGWAKLHQFIEAVATQVGVPLPRDAPLPFLPAMRPLAGLEKLSAVAASSAPRSCPISLSLSRGGAQSGERAIETFSCSGCKHAGKKQSKAHRALVALVREFGRVAGAVDAARSWAQVRGDGLHRIGIKIRAFVAFDCCVARLPPLVKLASCSDDLEVPISGADLPRAARLAVSAINEIYVVSSVMTARACEAGYWRPSRGPLSRAASSVRRAVRRVVSWAQRLDHWGNVVDVAQTPPRVLIDFRSEGLRREAELRFAEKLGHPAGARAAFDLVRNSMRMRAWRRTGQGHCPLISRARAMRSGRRRARVMLEILLKGSVSGVDLAAPCVARCISAPVPRTGCRPPDSLALDCKAVNCQTHGPEVFKSRFRETFGVDPPGQGFAAWWFSLLADPDVAAGASAPEGLVEEGLVAAEALGGPAELLPGYDVSAGSGAPARRACRQLLSQVWTRGVAAGHRPADEFRASLAAGARHFGMEARARAAWAAAEPGVYAPAAAEVRRLVESLVHRGRPRFRSSCWTCGSSSSCARPPSPRTCSPPRRASRPPARPRSSWPPAECRPAAGAPACAWRCPAWPGAPPAGPGSSGRSITSAGQRQGRIP</sequence>
<feature type="compositionally biased region" description="Low complexity" evidence="1">
    <location>
        <begin position="1"/>
        <end position="10"/>
    </location>
</feature>
<feature type="compositionally biased region" description="Basic and acidic residues" evidence="1">
    <location>
        <begin position="69"/>
        <end position="78"/>
    </location>
</feature>
<gene>
    <name evidence="2" type="ORF">PCOR1329_LOCUS71568</name>
</gene>
<feature type="compositionally biased region" description="Acidic residues" evidence="1">
    <location>
        <begin position="11"/>
        <end position="23"/>
    </location>
</feature>
<keyword evidence="3" id="KW-1185">Reference proteome</keyword>
<protein>
    <submittedName>
        <fullName evidence="2">Uncharacterized protein</fullName>
    </submittedName>
</protein>
<feature type="compositionally biased region" description="Acidic residues" evidence="1">
    <location>
        <begin position="40"/>
        <end position="53"/>
    </location>
</feature>
<evidence type="ECO:0000256" key="1">
    <source>
        <dbReference type="SAM" id="MobiDB-lite"/>
    </source>
</evidence>
<feature type="region of interest" description="Disordered" evidence="1">
    <location>
        <begin position="809"/>
        <end position="831"/>
    </location>
</feature>
<feature type="region of interest" description="Disordered" evidence="1">
    <location>
        <begin position="753"/>
        <end position="793"/>
    </location>
</feature>
<dbReference type="Proteomes" id="UP001189429">
    <property type="component" value="Unassembled WGS sequence"/>
</dbReference>
<organism evidence="2 3">
    <name type="scientific">Prorocentrum cordatum</name>
    <dbReference type="NCBI Taxonomy" id="2364126"/>
    <lineage>
        <taxon>Eukaryota</taxon>
        <taxon>Sar</taxon>
        <taxon>Alveolata</taxon>
        <taxon>Dinophyceae</taxon>
        <taxon>Prorocentrales</taxon>
        <taxon>Prorocentraceae</taxon>
        <taxon>Prorocentrum</taxon>
    </lineage>
</organism>
<evidence type="ECO:0000313" key="2">
    <source>
        <dbReference type="EMBL" id="CAK0891705.1"/>
    </source>
</evidence>